<reference evidence="1 2" key="1">
    <citation type="submission" date="2020-08" db="EMBL/GenBank/DDBJ databases">
        <title>Genomic Encyclopedia of Type Strains, Phase IV (KMG-IV): sequencing the most valuable type-strain genomes for metagenomic binning, comparative biology and taxonomic classification.</title>
        <authorList>
            <person name="Goeker M."/>
        </authorList>
    </citation>
    <scope>NUCLEOTIDE SEQUENCE [LARGE SCALE GENOMIC DNA]</scope>
    <source>
        <strain evidence="1 2">DSM 27939</strain>
    </source>
</reference>
<proteinExistence type="predicted"/>
<dbReference type="EMBL" id="JACHFL010000004">
    <property type="protein sequence ID" value="MBB5362806.1"/>
    <property type="molecule type" value="Genomic_DNA"/>
</dbReference>
<dbReference type="Proteomes" id="UP000552709">
    <property type="component" value="Unassembled WGS sequence"/>
</dbReference>
<keyword evidence="2" id="KW-1185">Reference proteome</keyword>
<evidence type="ECO:0000313" key="2">
    <source>
        <dbReference type="Proteomes" id="UP000552709"/>
    </source>
</evidence>
<name>A0A7W8NDY2_9DEIO</name>
<sequence>MVPDLRAIEGRAEVADVAPDWVGYGAIEGLPETLAPVQADGTFSLPLPDIVSTESMTWTNPQCDGVVDVSNPGAQFREIIQLQARTGGRLTNVSASTISSVDSTVYVYVFATEATRIVGRQVCARQDVVTYNMRIAKGWNLKRWTLSRSGAGLNERHEVVAPVPLVWTVPKR</sequence>
<comment type="caution">
    <text evidence="1">The sequence shown here is derived from an EMBL/GenBank/DDBJ whole genome shotgun (WGS) entry which is preliminary data.</text>
</comment>
<accession>A0A7W8NDY2</accession>
<dbReference type="RefSeq" id="WP_184130536.1">
    <property type="nucleotide sequence ID" value="NZ_JACHFL010000004.1"/>
</dbReference>
<protein>
    <submittedName>
        <fullName evidence="1">Uncharacterized protein</fullName>
    </submittedName>
</protein>
<dbReference type="AlphaFoldDB" id="A0A7W8NDY2"/>
<organism evidence="1 2">
    <name type="scientific">Deinococcus humi</name>
    <dbReference type="NCBI Taxonomy" id="662880"/>
    <lineage>
        <taxon>Bacteria</taxon>
        <taxon>Thermotogati</taxon>
        <taxon>Deinococcota</taxon>
        <taxon>Deinococci</taxon>
        <taxon>Deinococcales</taxon>
        <taxon>Deinococcaceae</taxon>
        <taxon>Deinococcus</taxon>
    </lineage>
</organism>
<evidence type="ECO:0000313" key="1">
    <source>
        <dbReference type="EMBL" id="MBB5362806.1"/>
    </source>
</evidence>
<gene>
    <name evidence="1" type="ORF">HNQ08_001904</name>
</gene>